<dbReference type="RefSeq" id="WP_179981516.1">
    <property type="nucleotide sequence ID" value="NZ_LT608333.1"/>
</dbReference>
<feature type="signal peptide" evidence="1">
    <location>
        <begin position="1"/>
        <end position="18"/>
    </location>
</feature>
<organism evidence="2">
    <name type="scientific">uncultured Desulfovibrio sp</name>
    <dbReference type="NCBI Taxonomy" id="167968"/>
    <lineage>
        <taxon>Bacteria</taxon>
        <taxon>Pseudomonadati</taxon>
        <taxon>Thermodesulfobacteriota</taxon>
        <taxon>Desulfovibrionia</taxon>
        <taxon>Desulfovibrionales</taxon>
        <taxon>Desulfovibrionaceae</taxon>
        <taxon>Desulfovibrio</taxon>
        <taxon>environmental samples</taxon>
    </lineage>
</organism>
<evidence type="ECO:0008006" key="3">
    <source>
        <dbReference type="Google" id="ProtNLM"/>
    </source>
</evidence>
<feature type="chain" id="PRO_5012352137" description="TNase-like domain-containing protein" evidence="1">
    <location>
        <begin position="19"/>
        <end position="96"/>
    </location>
</feature>
<keyword evidence="1" id="KW-0732">Signal</keyword>
<reference evidence="2" key="1">
    <citation type="submission" date="2016-08" db="EMBL/GenBank/DDBJ databases">
        <authorList>
            <person name="Seilhamer J.J."/>
        </authorList>
    </citation>
    <scope>NUCLEOTIDE SEQUENCE</scope>
    <source>
        <strain evidence="2">86-1</strain>
    </source>
</reference>
<dbReference type="SUPFAM" id="SSF50199">
    <property type="entry name" value="Staphylococcal nuclease"/>
    <property type="match status" value="1"/>
</dbReference>
<dbReference type="InterPro" id="IPR035437">
    <property type="entry name" value="SNase_OB-fold_sf"/>
</dbReference>
<protein>
    <recommendedName>
        <fullName evidence="3">TNase-like domain-containing protein</fullName>
    </recommendedName>
</protein>
<name>A0A212KXW9_9BACT</name>
<evidence type="ECO:0000256" key="1">
    <source>
        <dbReference type="SAM" id="SignalP"/>
    </source>
</evidence>
<proteinExistence type="predicted"/>
<accession>A0A212KXW9</accession>
<dbReference type="Gene3D" id="2.40.50.90">
    <property type="match status" value="1"/>
</dbReference>
<evidence type="ECO:0000313" key="2">
    <source>
        <dbReference type="EMBL" id="SCM69979.1"/>
    </source>
</evidence>
<sequence>MKVLLLLILMLVPAQVYAWPGTVVSVHDGDSIRVRRSDSTVVAIRIYGIDCPELGQPHGEAARDLTSSLLLGKTVEVVPVGQRPSIDILGRCTVAG</sequence>
<dbReference type="AlphaFoldDB" id="A0A212KXW9"/>
<gene>
    <name evidence="2" type="ORF">KL86DES1_10102</name>
</gene>
<dbReference type="EMBL" id="FMJC01000001">
    <property type="protein sequence ID" value="SCM69979.1"/>
    <property type="molecule type" value="Genomic_DNA"/>
</dbReference>